<feature type="region of interest" description="Disordered" evidence="1">
    <location>
        <begin position="689"/>
        <end position="728"/>
    </location>
</feature>
<evidence type="ECO:0000256" key="1">
    <source>
        <dbReference type="SAM" id="MobiDB-lite"/>
    </source>
</evidence>
<dbReference type="Pfam" id="PF01858">
    <property type="entry name" value="RB_A"/>
    <property type="match status" value="1"/>
</dbReference>
<dbReference type="InterPro" id="IPR002720">
    <property type="entry name" value="RB_A"/>
</dbReference>
<proteinExistence type="predicted"/>
<dbReference type="Gene3D" id="1.10.472.10">
    <property type="entry name" value="Cyclin-like"/>
    <property type="match status" value="1"/>
</dbReference>
<evidence type="ECO:0000259" key="2">
    <source>
        <dbReference type="Pfam" id="PF01858"/>
    </source>
</evidence>
<dbReference type="AlphaFoldDB" id="A0A8J6ARX2"/>
<reference evidence="3" key="1">
    <citation type="submission" date="2021-05" db="EMBL/GenBank/DDBJ databases">
        <title>A free-living protist that lacks canonical eukaryotic 1 DNA replication and segregation systems.</title>
        <authorList>
            <person name="Salas-Leiva D.E."/>
            <person name="Tromer E.C."/>
            <person name="Curtis B.A."/>
            <person name="Jerlstrom-Hultqvist J."/>
            <person name="Kolisko M."/>
            <person name="Yi Z."/>
            <person name="Salas-Leiva J.S."/>
            <person name="Gallot-Lavallee L."/>
            <person name="Kops G.J.P.L."/>
            <person name="Archibald J.M."/>
            <person name="Simpson A.G.B."/>
            <person name="Roger A.J."/>
        </authorList>
    </citation>
    <scope>NUCLEOTIDE SEQUENCE</scope>
    <source>
        <strain evidence="3">BICM</strain>
    </source>
</reference>
<dbReference type="EMBL" id="JAHDYR010000062">
    <property type="protein sequence ID" value="KAG9390755.1"/>
    <property type="molecule type" value="Genomic_DNA"/>
</dbReference>
<feature type="compositionally biased region" description="Basic and acidic residues" evidence="1">
    <location>
        <begin position="852"/>
        <end position="862"/>
    </location>
</feature>
<feature type="domain" description="Retinoblastoma-associated protein A-box" evidence="2">
    <location>
        <begin position="271"/>
        <end position="455"/>
    </location>
</feature>
<accession>A0A8J6ARX2</accession>
<feature type="region of interest" description="Disordered" evidence="1">
    <location>
        <begin position="781"/>
        <end position="862"/>
    </location>
</feature>
<protein>
    <submittedName>
        <fullName evidence="3">Retinoblastoma-like protein</fullName>
    </submittedName>
</protein>
<organism evidence="3 4">
    <name type="scientific">Carpediemonas membranifera</name>
    <dbReference type="NCBI Taxonomy" id="201153"/>
    <lineage>
        <taxon>Eukaryota</taxon>
        <taxon>Metamonada</taxon>
        <taxon>Carpediemonas-like organisms</taxon>
        <taxon>Carpediemonas</taxon>
    </lineage>
</organism>
<dbReference type="InterPro" id="IPR036915">
    <property type="entry name" value="Cyclin-like_sf"/>
</dbReference>
<evidence type="ECO:0000313" key="4">
    <source>
        <dbReference type="Proteomes" id="UP000717585"/>
    </source>
</evidence>
<evidence type="ECO:0000313" key="3">
    <source>
        <dbReference type="EMBL" id="KAG9390755.1"/>
    </source>
</evidence>
<name>A0A8J6ARX2_9EUKA</name>
<keyword evidence="4" id="KW-1185">Reference proteome</keyword>
<comment type="caution">
    <text evidence="3">The sequence shown here is derived from an EMBL/GenBank/DDBJ whole genome shotgun (WGS) entry which is preliminary data.</text>
</comment>
<dbReference type="GO" id="GO:0051726">
    <property type="term" value="P:regulation of cell cycle"/>
    <property type="evidence" value="ECO:0007669"/>
    <property type="project" value="InterPro"/>
</dbReference>
<gene>
    <name evidence="3" type="ORF">J8273_7008</name>
</gene>
<dbReference type="Proteomes" id="UP000717585">
    <property type="component" value="Unassembled WGS sequence"/>
</dbReference>
<dbReference type="SUPFAM" id="SSF47954">
    <property type="entry name" value="Cyclin-like"/>
    <property type="match status" value="1"/>
</dbReference>
<feature type="compositionally biased region" description="Polar residues" evidence="1">
    <location>
        <begin position="717"/>
        <end position="728"/>
    </location>
</feature>
<feature type="compositionally biased region" description="Basic and acidic residues" evidence="1">
    <location>
        <begin position="800"/>
        <end position="813"/>
    </location>
</feature>
<dbReference type="OrthoDB" id="844594at2759"/>
<feature type="compositionally biased region" description="Acidic residues" evidence="1">
    <location>
        <begin position="831"/>
        <end position="840"/>
    </location>
</feature>
<dbReference type="GO" id="GO:0005634">
    <property type="term" value="C:nucleus"/>
    <property type="evidence" value="ECO:0007669"/>
    <property type="project" value="InterPro"/>
</dbReference>
<sequence length="862" mass="95936">MSSAELQAVTSFTSILTTLTKGDSVDRRLLAACAVFVQLYKSGKRSVLIPADISTESRIPLKSILLWLKTIAGPKYVTPLGLFPEFSDHVDSVIYQYVYTSTYNKMYTTECAAILRKTDRTSPLVRFGWLSFAVWYNAVCVQHNERVMAVPREAFTAFVCLLDFLANVDHNPTCAEAVEVVSGRTEIARLDAEEKETSIGYAQSFFTHLVNLPLLPELAATVPPTFRRETISVGPIQSNIAMLIRSVRVLRMPAILPLCGVTGTTPHTVETPMVRPLEAYEKIRSMLNELPAEGSPGLWSTLQEKFPSVTVQALGGIIDSLMKQLPLPQLPTASDLSVIEQFTMDVKRLHFHTLHSVLLEFSITSSAERRQAVETNLLSPRFHKALVACELDAILFIRRMFTLYPPYAIRGLRTTPIEYVSLMDVLLNNGPTFTAEVQKHLIACRTYSLETLFWVPELYYTSPLPVKTPSLVPENRISDVINFLSLEAHPMLKRLSCFEHCPQLDSLVSERIKTLTEMLDVHWAGEEISKLFYHAMDTYPLFFIHRHTSFVIALCTFVVLSIASECITKRFPTTRGHIGMRLVMHILTRISPLGKSCFLDIVLNPLADPTTQVRGSISTLYPLFLTLIHAEIPGIKARVAEIAQTVEQPTVDWEAMLQGKDPKELQGHVPLSKPKETKQTIALKAAQDKGDLPPRAPKTVTIEAPRSPRGEPIDALPQQTPVKSSSQDCNARILAVTATPASLLRRVQESTRGSQAWADFNVSERSFVDAPVRRFGQAFRDEDGLGPGHITRHTFSPSGPERKREKTEEDKPPSESLMTLADLVDLVDGGSPDDELDDAELTGLPLPMPTKLSDREKADASS</sequence>